<dbReference type="Gene3D" id="3.60.10.10">
    <property type="entry name" value="Endonuclease/exonuclease/phosphatase"/>
    <property type="match status" value="1"/>
</dbReference>
<keyword evidence="1" id="KW-1185">Reference proteome</keyword>
<dbReference type="PANTHER" id="PTHR35218:SF9">
    <property type="entry name" value="ENDONUCLEASE_EXONUCLEASE_PHOSPHATASE DOMAIN-CONTAINING PROTEIN"/>
    <property type="match status" value="1"/>
</dbReference>
<dbReference type="PANTHER" id="PTHR35218">
    <property type="entry name" value="RNASE H DOMAIN-CONTAINING PROTEIN"/>
    <property type="match status" value="1"/>
</dbReference>
<dbReference type="SUPFAM" id="SSF56219">
    <property type="entry name" value="DNase I-like"/>
    <property type="match status" value="1"/>
</dbReference>
<gene>
    <name evidence="2" type="primary">LOC130464338</name>
</gene>
<evidence type="ECO:0000313" key="1">
    <source>
        <dbReference type="Proteomes" id="UP000813463"/>
    </source>
</evidence>
<dbReference type="RefSeq" id="XP_056689845.1">
    <property type="nucleotide sequence ID" value="XM_056833867.1"/>
</dbReference>
<proteinExistence type="predicted"/>
<reference evidence="1" key="1">
    <citation type="journal article" date="2021" name="Nat. Commun.">
        <title>Genomic analyses provide insights into spinach domestication and the genetic basis of agronomic traits.</title>
        <authorList>
            <person name="Cai X."/>
            <person name="Sun X."/>
            <person name="Xu C."/>
            <person name="Sun H."/>
            <person name="Wang X."/>
            <person name="Ge C."/>
            <person name="Zhang Z."/>
            <person name="Wang Q."/>
            <person name="Fei Z."/>
            <person name="Jiao C."/>
            <person name="Wang Q."/>
        </authorList>
    </citation>
    <scope>NUCLEOTIDE SEQUENCE [LARGE SCALE GENOMIC DNA]</scope>
    <source>
        <strain evidence="1">cv. Varoflay</strain>
    </source>
</reference>
<evidence type="ECO:0008006" key="3">
    <source>
        <dbReference type="Google" id="ProtNLM"/>
    </source>
</evidence>
<sequence length="259" mass="29415">MWNVQGAGKQAFVATMREIIKINNPTVIVLVETHLSGDKTQKVCDRLGFSGQTRVEAQGFSGGIWLFWRKELVTVTPYEAHGQHLTVKITKVGGTPWLFSAVYASPDSTIRRDLWKESLSERQGTGGTEMQRRCRSFCDWMETNGLIDLGFSGPRHTWSRGETELTFKSARLDRFMANEDWTLQYEEATVKHLPKACSDHCPIILSTNGFAPIPTSLKPLRFQAAWITHDKFEEFMRANWNNSLPLIPFLSDFAVKLNS</sequence>
<dbReference type="Proteomes" id="UP000813463">
    <property type="component" value="Chromosome 1"/>
</dbReference>
<accession>A0ABM3R2M8</accession>
<organism evidence="1 2">
    <name type="scientific">Spinacia oleracea</name>
    <name type="common">Spinach</name>
    <dbReference type="NCBI Taxonomy" id="3562"/>
    <lineage>
        <taxon>Eukaryota</taxon>
        <taxon>Viridiplantae</taxon>
        <taxon>Streptophyta</taxon>
        <taxon>Embryophyta</taxon>
        <taxon>Tracheophyta</taxon>
        <taxon>Spermatophyta</taxon>
        <taxon>Magnoliopsida</taxon>
        <taxon>eudicotyledons</taxon>
        <taxon>Gunneridae</taxon>
        <taxon>Pentapetalae</taxon>
        <taxon>Caryophyllales</taxon>
        <taxon>Chenopodiaceae</taxon>
        <taxon>Chenopodioideae</taxon>
        <taxon>Anserineae</taxon>
        <taxon>Spinacia</taxon>
    </lineage>
</organism>
<protein>
    <recommendedName>
        <fullName evidence="3">Endonuclease/exonuclease/phosphatase domain-containing protein</fullName>
    </recommendedName>
</protein>
<name>A0ABM3R2M8_SPIOL</name>
<dbReference type="GeneID" id="130464338"/>
<reference evidence="2" key="2">
    <citation type="submission" date="2025-08" db="UniProtKB">
        <authorList>
            <consortium name="RefSeq"/>
        </authorList>
    </citation>
    <scope>IDENTIFICATION</scope>
    <source>
        <tissue evidence="2">Leaf</tissue>
    </source>
</reference>
<evidence type="ECO:0000313" key="2">
    <source>
        <dbReference type="RefSeq" id="XP_056689845.1"/>
    </source>
</evidence>
<dbReference type="InterPro" id="IPR036691">
    <property type="entry name" value="Endo/exonu/phosph_ase_sf"/>
</dbReference>